<dbReference type="RefSeq" id="WP_034892963.1">
    <property type="nucleotide sequence ID" value="NZ_JRUQ01000038.1"/>
</dbReference>
<name>A0A0A4A560_9GAMM</name>
<dbReference type="InterPro" id="IPR005656">
    <property type="entry name" value="MmgE_PrpD"/>
</dbReference>
<dbReference type="Gene3D" id="1.10.4100.10">
    <property type="entry name" value="2-methylcitrate dehydratase PrpD"/>
    <property type="match status" value="1"/>
</dbReference>
<feature type="domain" description="MmgE/PrpD C-terminal" evidence="3">
    <location>
        <begin position="277"/>
        <end position="430"/>
    </location>
</feature>
<proteinExistence type="inferred from homology"/>
<dbReference type="AlphaFoldDB" id="A0A0A4A560"/>
<dbReference type="InterPro" id="IPR042188">
    <property type="entry name" value="MmgE/PrpD_sf_2"/>
</dbReference>
<evidence type="ECO:0000259" key="3">
    <source>
        <dbReference type="Pfam" id="PF19305"/>
    </source>
</evidence>
<keyword evidence="5" id="KW-1185">Reference proteome</keyword>
<organism evidence="4 5">
    <name type="scientific">Erwinia typographi</name>
    <dbReference type="NCBI Taxonomy" id="371042"/>
    <lineage>
        <taxon>Bacteria</taxon>
        <taxon>Pseudomonadati</taxon>
        <taxon>Pseudomonadota</taxon>
        <taxon>Gammaproteobacteria</taxon>
        <taxon>Enterobacterales</taxon>
        <taxon>Erwiniaceae</taxon>
        <taxon>Erwinia</taxon>
    </lineage>
</organism>
<dbReference type="Pfam" id="PF03972">
    <property type="entry name" value="MmgE_PrpD_N"/>
    <property type="match status" value="1"/>
</dbReference>
<feature type="domain" description="MmgE/PrpD N-terminal" evidence="2">
    <location>
        <begin position="16"/>
        <end position="254"/>
    </location>
</feature>
<evidence type="ECO:0000256" key="1">
    <source>
        <dbReference type="ARBA" id="ARBA00006174"/>
    </source>
</evidence>
<dbReference type="PANTHER" id="PTHR16943">
    <property type="entry name" value="2-METHYLCITRATE DEHYDRATASE-RELATED"/>
    <property type="match status" value="1"/>
</dbReference>
<evidence type="ECO:0000313" key="4">
    <source>
        <dbReference type="EMBL" id="KGT92993.1"/>
    </source>
</evidence>
<dbReference type="Pfam" id="PF19305">
    <property type="entry name" value="MmgE_PrpD_C"/>
    <property type="match status" value="1"/>
</dbReference>
<dbReference type="SUPFAM" id="SSF103378">
    <property type="entry name" value="2-methylcitrate dehydratase PrpD"/>
    <property type="match status" value="1"/>
</dbReference>
<comment type="similarity">
    <text evidence="1">Belongs to the PrpD family.</text>
</comment>
<dbReference type="EMBL" id="JRUQ01000038">
    <property type="protein sequence ID" value="KGT92993.1"/>
    <property type="molecule type" value="Genomic_DNA"/>
</dbReference>
<evidence type="ECO:0000313" key="5">
    <source>
        <dbReference type="Proteomes" id="UP000030351"/>
    </source>
</evidence>
<dbReference type="InterPro" id="IPR045336">
    <property type="entry name" value="MmgE_PrpD_N"/>
</dbReference>
<dbReference type="STRING" id="371042.NG99_12325"/>
<sequence length="456" mass="48212">MTIADATVTTPLRGAQLSHFIHHAHEQAIPPAVRHEAKRALIDHLGVAIGAVNDDAVRAVRQVAKIWNASGEARIFLGKTSTPALAALINATMAHAADYDDTHPAGAGHPGGPCWAAALAMAQAHPVNEERVLSAFIAGFEVMAKLGGGWVPGVGRNLQRRGFHPTSVVGRAGAAAVASSILGLSEEQIRNALGAAATMMGGLQKSSGTHGKPFHAGKAAMDGILAAQLAAEGFVGAQHFYETDGWVKNFIQDGSAEIPPLDFGDTWELLTNGYKLYASCRGTHASIETARKIYPQLKGRAMTRIAAKVHPMGMVNAGIMEPKTPLESKFSIPHCIALALSGYALNDTDFTQQTVDDLTARALLPLLEVEAVEGQSASSAFIEVWLDDGEVLRAHTEVYRGHAQNPLSDEELRAKFDSLVIPALGVGRSNALYEAAAHFERPGSLAQITALLAGEY</sequence>
<gene>
    <name evidence="4" type="ORF">NG99_12325</name>
</gene>
<dbReference type="InterPro" id="IPR036148">
    <property type="entry name" value="MmgE/PrpD_sf"/>
</dbReference>
<evidence type="ECO:0000259" key="2">
    <source>
        <dbReference type="Pfam" id="PF03972"/>
    </source>
</evidence>
<dbReference type="Gene3D" id="3.30.1330.120">
    <property type="entry name" value="2-methylcitrate dehydratase PrpD"/>
    <property type="match status" value="1"/>
</dbReference>
<dbReference type="eggNOG" id="COG2079">
    <property type="taxonomic scope" value="Bacteria"/>
</dbReference>
<dbReference type="PANTHER" id="PTHR16943:SF8">
    <property type="entry name" value="2-METHYLCITRATE DEHYDRATASE"/>
    <property type="match status" value="1"/>
</dbReference>
<dbReference type="InterPro" id="IPR045337">
    <property type="entry name" value="MmgE_PrpD_C"/>
</dbReference>
<comment type="caution">
    <text evidence="4">The sequence shown here is derived from an EMBL/GenBank/DDBJ whole genome shotgun (WGS) entry which is preliminary data.</text>
</comment>
<accession>A0A0A4A560</accession>
<dbReference type="GO" id="GO:0016829">
    <property type="term" value="F:lyase activity"/>
    <property type="evidence" value="ECO:0007669"/>
    <property type="project" value="InterPro"/>
</dbReference>
<dbReference type="Proteomes" id="UP000030351">
    <property type="component" value="Unassembled WGS sequence"/>
</dbReference>
<reference evidence="4 5" key="1">
    <citation type="submission" date="2014-10" db="EMBL/GenBank/DDBJ databases">
        <title>Genome sequence of Erwinia typographi M043b.</title>
        <authorList>
            <person name="Chan K.-G."/>
            <person name="Tan W.-S."/>
        </authorList>
    </citation>
    <scope>NUCLEOTIDE SEQUENCE [LARGE SCALE GENOMIC DNA]</scope>
    <source>
        <strain evidence="4 5">M043b</strain>
    </source>
</reference>
<dbReference type="InterPro" id="IPR042183">
    <property type="entry name" value="MmgE/PrpD_sf_1"/>
</dbReference>
<protein>
    <submittedName>
        <fullName evidence="4">2-methylcitrate dehydratase</fullName>
    </submittedName>
</protein>
<dbReference type="OrthoDB" id="9791416at2"/>